<organism evidence="5 8">
    <name type="scientific">Microbulbifer hydrolyticus</name>
    <dbReference type="NCBI Taxonomy" id="48074"/>
    <lineage>
        <taxon>Bacteria</taxon>
        <taxon>Pseudomonadati</taxon>
        <taxon>Pseudomonadota</taxon>
        <taxon>Gammaproteobacteria</taxon>
        <taxon>Cellvibrionales</taxon>
        <taxon>Microbulbiferaceae</taxon>
        <taxon>Microbulbifer</taxon>
    </lineage>
</organism>
<dbReference type="EMBL" id="CP047491">
    <property type="protein sequence ID" value="QHQ37837.1"/>
    <property type="molecule type" value="Genomic_DNA"/>
</dbReference>
<feature type="domain" description="DUF6531" evidence="3">
    <location>
        <begin position="43"/>
        <end position="120"/>
    </location>
</feature>
<protein>
    <submittedName>
        <fullName evidence="5">YD repeat-containing protein</fullName>
    </submittedName>
</protein>
<name>A0A6P1T738_9GAMM</name>
<keyword evidence="7" id="KW-1185">Reference proteome</keyword>
<dbReference type="Proteomes" id="UP000563601">
    <property type="component" value="Unassembled WGS sequence"/>
</dbReference>
<dbReference type="Pfam" id="PF20148">
    <property type="entry name" value="DUF6531"/>
    <property type="match status" value="1"/>
</dbReference>
<evidence type="ECO:0000313" key="7">
    <source>
        <dbReference type="Proteomes" id="UP000464675"/>
    </source>
</evidence>
<reference evidence="5 8" key="2">
    <citation type="submission" date="2020-08" db="EMBL/GenBank/DDBJ databases">
        <title>Genomic Encyclopedia of Type Strains, Phase IV (KMG-IV): sequencing the most valuable type-strain genomes for metagenomic binning, comparative biology and taxonomic classification.</title>
        <authorList>
            <person name="Goeker M."/>
        </authorList>
    </citation>
    <scope>NUCLEOTIDE SEQUENCE [LARGE SCALE GENOMIC DNA]</scope>
    <source>
        <strain evidence="5 8">DSM 11525</strain>
    </source>
</reference>
<proteinExistence type="predicted"/>
<keyword evidence="1" id="KW-0677">Repeat</keyword>
<dbReference type="PANTHER" id="PTHR32305:SF15">
    <property type="entry name" value="PROTEIN RHSA-RELATED"/>
    <property type="match status" value="1"/>
</dbReference>
<feature type="compositionally biased region" description="Polar residues" evidence="2">
    <location>
        <begin position="1041"/>
        <end position="1050"/>
    </location>
</feature>
<evidence type="ECO:0000313" key="8">
    <source>
        <dbReference type="Proteomes" id="UP000563601"/>
    </source>
</evidence>
<dbReference type="Proteomes" id="UP000464675">
    <property type="component" value="Chromosome"/>
</dbReference>
<dbReference type="AlphaFoldDB" id="A0A6P1T738"/>
<feature type="region of interest" description="Disordered" evidence="2">
    <location>
        <begin position="1027"/>
        <end position="1050"/>
    </location>
</feature>
<gene>
    <name evidence="6" type="ORF">GTQ55_01730</name>
    <name evidence="5" type="ORF">HNQ53_001626</name>
</gene>
<dbReference type="OrthoDB" id="9816400at2"/>
<dbReference type="NCBIfam" id="TIGR01643">
    <property type="entry name" value="YD_repeat_2x"/>
    <property type="match status" value="1"/>
</dbReference>
<evidence type="ECO:0000313" key="5">
    <source>
        <dbReference type="EMBL" id="MBB5211408.1"/>
    </source>
</evidence>
<accession>A0A6P1T738</accession>
<evidence type="ECO:0000313" key="6">
    <source>
        <dbReference type="EMBL" id="QHQ37837.1"/>
    </source>
</evidence>
<dbReference type="Gene3D" id="2.180.10.10">
    <property type="entry name" value="RHS repeat-associated core"/>
    <property type="match status" value="2"/>
</dbReference>
<evidence type="ECO:0000259" key="4">
    <source>
        <dbReference type="Pfam" id="PF25023"/>
    </source>
</evidence>
<feature type="domain" description="Teneurin-like YD-shell" evidence="4">
    <location>
        <begin position="587"/>
        <end position="710"/>
    </location>
</feature>
<dbReference type="EMBL" id="JACHHR010000002">
    <property type="protein sequence ID" value="MBB5211408.1"/>
    <property type="molecule type" value="Genomic_DNA"/>
</dbReference>
<evidence type="ECO:0000256" key="1">
    <source>
        <dbReference type="ARBA" id="ARBA00022737"/>
    </source>
</evidence>
<dbReference type="InterPro" id="IPR045351">
    <property type="entry name" value="DUF6531"/>
</dbReference>
<dbReference type="InterPro" id="IPR050708">
    <property type="entry name" value="T6SS_VgrG/RHS"/>
</dbReference>
<feature type="domain" description="Teneurin-like YD-shell" evidence="4">
    <location>
        <begin position="359"/>
        <end position="480"/>
    </location>
</feature>
<reference evidence="6 7" key="1">
    <citation type="submission" date="2020-01" db="EMBL/GenBank/DDBJ databases">
        <title>The possibility of degradation of plastic by Microbulbifer hydrolyticus IRE-31.</title>
        <authorList>
            <person name="Liu L."/>
        </authorList>
    </citation>
    <scope>NUCLEOTIDE SEQUENCE [LARGE SCALE GENOMIC DNA]</scope>
    <source>
        <strain evidence="6 7">IRE-31</strain>
    </source>
</reference>
<sequence>MRAATMPELNVPASTLVRFCNYPAYTPQGDALPALHDCHQIGGHVIAANGELAFCREDFTLHGPFPFRWQRYYRQGQERDIGLGPGWRHTLSEHLQLPETRPGKQQKLLLHTADGRLVAFDLPAIGNASYNRSERLHLLRQSLHSFRLSAFDTPDKIFRADGAGKTAPLSEIRDAFGNTLSVDYRNGHAQKIVTSWGTTLEFEHENGRLARITDRRSDKAPALADYQYDAEGCLVATRNRLVQERFTVSGGQISSLTNHELGRLTFTYDRFQRVRQVCRSEDAVQPNDIEDDRQMVWNLRWRSGTQRCIVTTRGQCETHLRFDTCGNLIESTRESRSQRWRFDLYRNLCHSVDALGQDTLYRYDAYGRLRRRTRNGVNNHYIYDDEGRLIAAGNLVGDTGTRVWKYRYAATDRRPTVIIDPAGGVWKCEYDERGQLRTLTDPEHGQLSLEWNAECQLSRLVHGDRVLTWEYDSQGNIVAQTGTRLAARKWLYDQHCKLERLTIGDYTLTVSTDEYGRPCTLSHNSEPVLQWQYDGCGRVRCIQQFFGPALNLGYNPQGKLSTLRCDDRQYRWRYNQFGQLASFDDERSPQLEWHHAAGGQLREFRDCDSHWYLQYNDAGHLVQIRNNSGLICQFHFDALGRLTQAANEYCNLRYRYDARGLLIAEHHDVDSENSADNVSINHSYDSRGWLKSSCSDCINIAFTFSPAGRLYGIDTNGAMAVRSEIPANEQKSNDQPHREFLSLGSNQVIKTFQQGVLKSLDFGKTGELEVPPTSNAIQGLLPVLDLFSPAPRSAETARDAHGNIIATARIDSGRAGSSPSTYRYQYDGWGLLHSVECGDFTTWLRYDPFGRRLMKISTHRHSGRQRRIASHWSGTGLWSETNHHDSGRSSTIFLHHPNRGIALGRVSFQLAGNGDTTGIVPEHREFFVAGDDGQLLALLPDTPTQSDPDTPIVPAWRFKPEKAGDCNAPLLCPGSYQGKLGTYDGDTRLFYRHFRHFIPELIQRENGTRVPSLGAPLDGGQRYLVTPPEKRDLQVPGKPNTARTTGEPQS</sequence>
<dbReference type="InterPro" id="IPR056823">
    <property type="entry name" value="TEN-like_YD-shell"/>
</dbReference>
<dbReference type="PANTHER" id="PTHR32305">
    <property type="match status" value="1"/>
</dbReference>
<dbReference type="RefSeq" id="WP_161857175.1">
    <property type="nucleotide sequence ID" value="NZ_CP047491.1"/>
</dbReference>
<evidence type="ECO:0000256" key="2">
    <source>
        <dbReference type="SAM" id="MobiDB-lite"/>
    </source>
</evidence>
<dbReference type="InterPro" id="IPR006530">
    <property type="entry name" value="YD"/>
</dbReference>
<evidence type="ECO:0000259" key="3">
    <source>
        <dbReference type="Pfam" id="PF20148"/>
    </source>
</evidence>
<dbReference type="Pfam" id="PF25023">
    <property type="entry name" value="TEN_YD-shell"/>
    <property type="match status" value="2"/>
</dbReference>